<accession>A0A0A9FNK2</accession>
<organism evidence="1">
    <name type="scientific">Arundo donax</name>
    <name type="common">Giant reed</name>
    <name type="synonym">Donax arundinaceus</name>
    <dbReference type="NCBI Taxonomy" id="35708"/>
    <lineage>
        <taxon>Eukaryota</taxon>
        <taxon>Viridiplantae</taxon>
        <taxon>Streptophyta</taxon>
        <taxon>Embryophyta</taxon>
        <taxon>Tracheophyta</taxon>
        <taxon>Spermatophyta</taxon>
        <taxon>Magnoliopsida</taxon>
        <taxon>Liliopsida</taxon>
        <taxon>Poales</taxon>
        <taxon>Poaceae</taxon>
        <taxon>PACMAD clade</taxon>
        <taxon>Arundinoideae</taxon>
        <taxon>Arundineae</taxon>
        <taxon>Arundo</taxon>
    </lineage>
</organism>
<dbReference type="EMBL" id="GBRH01188023">
    <property type="protein sequence ID" value="JAE09873.1"/>
    <property type="molecule type" value="Transcribed_RNA"/>
</dbReference>
<reference evidence="1" key="2">
    <citation type="journal article" date="2015" name="Data Brief">
        <title>Shoot transcriptome of the giant reed, Arundo donax.</title>
        <authorList>
            <person name="Barrero R.A."/>
            <person name="Guerrero F.D."/>
            <person name="Moolhuijzen P."/>
            <person name="Goolsby J.A."/>
            <person name="Tidwell J."/>
            <person name="Bellgard S.E."/>
            <person name="Bellgard M.I."/>
        </authorList>
    </citation>
    <scope>NUCLEOTIDE SEQUENCE</scope>
    <source>
        <tissue evidence="1">Shoot tissue taken approximately 20 cm above the soil surface</tissue>
    </source>
</reference>
<name>A0A0A9FNK2_ARUDO</name>
<protein>
    <submittedName>
        <fullName evidence="1">Uncharacterized protein</fullName>
    </submittedName>
</protein>
<evidence type="ECO:0000313" key="1">
    <source>
        <dbReference type="EMBL" id="JAE09873.1"/>
    </source>
</evidence>
<proteinExistence type="predicted"/>
<dbReference type="AlphaFoldDB" id="A0A0A9FNK2"/>
<reference evidence="1" key="1">
    <citation type="submission" date="2014-09" db="EMBL/GenBank/DDBJ databases">
        <authorList>
            <person name="Magalhaes I.L.F."/>
            <person name="Oliveira U."/>
            <person name="Santos F.R."/>
            <person name="Vidigal T.H.D.A."/>
            <person name="Brescovit A.D."/>
            <person name="Santos A.J."/>
        </authorList>
    </citation>
    <scope>NUCLEOTIDE SEQUENCE</scope>
    <source>
        <tissue evidence="1">Shoot tissue taken approximately 20 cm above the soil surface</tissue>
    </source>
</reference>
<sequence length="64" mass="6834">MVRVYCEGELTARVVVAERSRAQVSVQCVWWRGGRGEGSTGGARACVASRAGLGHVSTERSRLA</sequence>